<dbReference type="Proteomes" id="UP000476176">
    <property type="component" value="Unassembled WGS sequence"/>
</dbReference>
<organism evidence="3 6">
    <name type="scientific">Phytophthora fragariae</name>
    <dbReference type="NCBI Taxonomy" id="53985"/>
    <lineage>
        <taxon>Eukaryota</taxon>
        <taxon>Sar</taxon>
        <taxon>Stramenopiles</taxon>
        <taxon>Oomycota</taxon>
        <taxon>Peronosporomycetes</taxon>
        <taxon>Peronosporales</taxon>
        <taxon>Peronosporaceae</taxon>
        <taxon>Phytophthora</taxon>
    </lineage>
</organism>
<name>A0A6A3YVS8_9STRA</name>
<evidence type="ECO:0000313" key="1">
    <source>
        <dbReference type="EMBL" id="KAE9023002.1"/>
    </source>
</evidence>
<dbReference type="EMBL" id="QXGC01000009">
    <property type="protein sequence ID" value="KAE9255664.1"/>
    <property type="molecule type" value="Genomic_DNA"/>
</dbReference>
<sequence>MVGCASHRFNLAVTNCLTEYETFLAKIHALVTKLRTIKGRTILRRVTELSPLGRNDTLWSSTHAMVQRYTKLEPALNSLGHGTLIEFGIQPLLPCSAESERTHALLKVLNDFEGVTKMLQRRSPAYAAFGPLDRPAGVQDPHGRHALAKLIYSDLRKRIDASTLEMLMFLMYNKDMWDVYTVEAVRS</sequence>
<evidence type="ECO:0000313" key="2">
    <source>
        <dbReference type="EMBL" id="KAE9151036.1"/>
    </source>
</evidence>
<evidence type="ECO:0000313" key="5">
    <source>
        <dbReference type="EMBL" id="KAE9321809.1"/>
    </source>
</evidence>
<dbReference type="EMBL" id="QXGB01000190">
    <property type="protein sequence ID" value="KAE9225592.1"/>
    <property type="molecule type" value="Genomic_DNA"/>
</dbReference>
<comment type="caution">
    <text evidence="3">The sequence shown here is derived from an EMBL/GenBank/DDBJ whole genome shotgun (WGS) entry which is preliminary data.</text>
</comment>
<dbReference type="InterPro" id="IPR012337">
    <property type="entry name" value="RNaseH-like_sf"/>
</dbReference>
<evidence type="ECO:0000313" key="4">
    <source>
        <dbReference type="EMBL" id="KAE9255664.1"/>
    </source>
</evidence>
<evidence type="ECO:0000313" key="7">
    <source>
        <dbReference type="Proteomes" id="UP000437068"/>
    </source>
</evidence>
<evidence type="ECO:0000313" key="10">
    <source>
        <dbReference type="Proteomes" id="UP000476176"/>
    </source>
</evidence>
<dbReference type="Proteomes" id="UP000433483">
    <property type="component" value="Unassembled WGS sequence"/>
</dbReference>
<evidence type="ECO:0000313" key="9">
    <source>
        <dbReference type="Proteomes" id="UP000460718"/>
    </source>
</evidence>
<proteinExistence type="predicted"/>
<dbReference type="EMBL" id="QXFW01000149">
    <property type="protein sequence ID" value="KAE9023002.1"/>
    <property type="molecule type" value="Genomic_DNA"/>
</dbReference>
<gene>
    <name evidence="5" type="ORF">PF001_g4715</name>
    <name evidence="4" type="ORF">PF004_g488</name>
    <name evidence="3" type="ORF">PF005_g5453</name>
    <name evidence="2" type="ORF">PF006_g4638</name>
    <name evidence="1" type="ORF">PF011_g4187</name>
</gene>
<dbReference type="Proteomes" id="UP000460718">
    <property type="component" value="Unassembled WGS sequence"/>
</dbReference>
<dbReference type="EMBL" id="QXGE01000166">
    <property type="protein sequence ID" value="KAE9321809.1"/>
    <property type="molecule type" value="Genomic_DNA"/>
</dbReference>
<evidence type="ECO:0000313" key="6">
    <source>
        <dbReference type="Proteomes" id="UP000433483"/>
    </source>
</evidence>
<dbReference type="AlphaFoldDB" id="A0A6A3YVS8"/>
<dbReference type="PANTHER" id="PTHR40866">
    <property type="entry name" value="BED-TYPE DOMAIN-CONTAINING PROTEIN"/>
    <property type="match status" value="1"/>
</dbReference>
<keyword evidence="6" id="KW-1185">Reference proteome</keyword>
<accession>A0A6A3YVS8</accession>
<dbReference type="PANTHER" id="PTHR40866:SF1">
    <property type="entry name" value="BED-TYPE DOMAIN-CONTAINING PROTEIN"/>
    <property type="match status" value="1"/>
</dbReference>
<evidence type="ECO:0000313" key="3">
    <source>
        <dbReference type="EMBL" id="KAE9225592.1"/>
    </source>
</evidence>
<dbReference type="OrthoDB" id="122808at2759"/>
<dbReference type="Proteomes" id="UP000437068">
    <property type="component" value="Unassembled WGS sequence"/>
</dbReference>
<reference evidence="6 7" key="1">
    <citation type="submission" date="2018-08" db="EMBL/GenBank/DDBJ databases">
        <title>Genomic investigation of the strawberry pathogen Phytophthora fragariae indicates pathogenicity is determined by transcriptional variation in three key races.</title>
        <authorList>
            <person name="Adams T.M."/>
            <person name="Armitage A.D."/>
            <person name="Sobczyk M.K."/>
            <person name="Bates H.J."/>
            <person name="Dunwell J.M."/>
            <person name="Nellist C.F."/>
            <person name="Harrison R.J."/>
        </authorList>
    </citation>
    <scope>NUCLEOTIDE SEQUENCE [LARGE SCALE GENOMIC DNA]</scope>
    <source>
        <strain evidence="5 7">A4</strain>
        <strain evidence="4 10">BC-23</strain>
        <strain evidence="3 6">NOV-27</strain>
        <strain evidence="2 8">NOV-5</strain>
        <strain evidence="1 9">SCRP245</strain>
    </source>
</reference>
<evidence type="ECO:0008006" key="11">
    <source>
        <dbReference type="Google" id="ProtNLM"/>
    </source>
</evidence>
<dbReference type="EMBL" id="QXGA01000164">
    <property type="protein sequence ID" value="KAE9151036.1"/>
    <property type="molecule type" value="Genomic_DNA"/>
</dbReference>
<protein>
    <recommendedName>
        <fullName evidence="11">HAT C-terminal dimerisation domain-containing protein</fullName>
    </recommendedName>
</protein>
<dbReference type="SUPFAM" id="SSF53098">
    <property type="entry name" value="Ribonuclease H-like"/>
    <property type="match status" value="1"/>
</dbReference>
<evidence type="ECO:0000313" key="8">
    <source>
        <dbReference type="Proteomes" id="UP000440732"/>
    </source>
</evidence>
<dbReference type="Proteomes" id="UP000440732">
    <property type="component" value="Unassembled WGS sequence"/>
</dbReference>